<dbReference type="EMBL" id="JBGEHV010000059">
    <property type="protein sequence ID" value="MEY8042545.1"/>
    <property type="molecule type" value="Genomic_DNA"/>
</dbReference>
<gene>
    <name evidence="4" type="ORF">AB8O55_24335</name>
</gene>
<evidence type="ECO:0000313" key="5">
    <source>
        <dbReference type="Proteomes" id="UP001564626"/>
    </source>
</evidence>
<dbReference type="InterPro" id="IPR012495">
    <property type="entry name" value="TadE-like_dom"/>
</dbReference>
<reference evidence="4 5" key="1">
    <citation type="submission" date="2024-08" db="EMBL/GenBank/DDBJ databases">
        <title>Genome mining of Saccharopolyspora cebuensis PGLac3 from Nigerian medicinal plant.</title>
        <authorList>
            <person name="Ezeobiora C.E."/>
            <person name="Igbokwe N.H."/>
            <person name="Amin D.H."/>
            <person name="Mendie U.E."/>
        </authorList>
    </citation>
    <scope>NUCLEOTIDE SEQUENCE [LARGE SCALE GENOMIC DNA]</scope>
    <source>
        <strain evidence="4 5">PGLac3</strain>
    </source>
</reference>
<keyword evidence="2" id="KW-0472">Membrane</keyword>
<dbReference type="Pfam" id="PF07811">
    <property type="entry name" value="TadE"/>
    <property type="match status" value="1"/>
</dbReference>
<dbReference type="Proteomes" id="UP001564626">
    <property type="component" value="Unassembled WGS sequence"/>
</dbReference>
<keyword evidence="2" id="KW-1133">Transmembrane helix</keyword>
<name>A0ABV4CN69_9PSEU</name>
<organism evidence="4 5">
    <name type="scientific">Saccharopolyspora cebuensis</name>
    <dbReference type="NCBI Taxonomy" id="418759"/>
    <lineage>
        <taxon>Bacteria</taxon>
        <taxon>Bacillati</taxon>
        <taxon>Actinomycetota</taxon>
        <taxon>Actinomycetes</taxon>
        <taxon>Pseudonocardiales</taxon>
        <taxon>Pseudonocardiaceae</taxon>
        <taxon>Saccharopolyspora</taxon>
    </lineage>
</organism>
<feature type="region of interest" description="Disordered" evidence="1">
    <location>
        <begin position="87"/>
        <end position="108"/>
    </location>
</feature>
<protein>
    <submittedName>
        <fullName evidence="4">TadE/TadG family type IV pilus assembly protein</fullName>
    </submittedName>
</protein>
<evidence type="ECO:0000313" key="4">
    <source>
        <dbReference type="EMBL" id="MEY8042545.1"/>
    </source>
</evidence>
<keyword evidence="2" id="KW-0812">Transmembrane</keyword>
<accession>A0ABV4CN69</accession>
<evidence type="ECO:0000256" key="1">
    <source>
        <dbReference type="SAM" id="MobiDB-lite"/>
    </source>
</evidence>
<feature type="domain" description="TadE-like" evidence="3">
    <location>
        <begin position="24"/>
        <end position="64"/>
    </location>
</feature>
<evidence type="ECO:0000259" key="3">
    <source>
        <dbReference type="Pfam" id="PF07811"/>
    </source>
</evidence>
<sequence length="145" mass="14992">MTARPAAIQRVRQVWRRFGGDERGSVTAELVLAVPALLLLLLVIAQFAVWAHATHIAQAAASQALSGARVQGGSSADGQAQAGSVLAQLGGGPLHDPRAAVTRGPEQSTVEITGHAARVVPFLDLPVRARAVGPSERFVPPEANG</sequence>
<keyword evidence="5" id="KW-1185">Reference proteome</keyword>
<proteinExistence type="predicted"/>
<dbReference type="RefSeq" id="WP_186361445.1">
    <property type="nucleotide sequence ID" value="NZ_BAABII010000018.1"/>
</dbReference>
<feature type="transmembrane region" description="Helical" evidence="2">
    <location>
        <begin position="30"/>
        <end position="51"/>
    </location>
</feature>
<comment type="caution">
    <text evidence="4">The sequence shown here is derived from an EMBL/GenBank/DDBJ whole genome shotgun (WGS) entry which is preliminary data.</text>
</comment>
<evidence type="ECO:0000256" key="2">
    <source>
        <dbReference type="SAM" id="Phobius"/>
    </source>
</evidence>